<keyword evidence="1" id="KW-1133">Transmembrane helix</keyword>
<evidence type="ECO:0000313" key="2">
    <source>
        <dbReference type="EMBL" id="TYP99903.1"/>
    </source>
</evidence>
<protein>
    <recommendedName>
        <fullName evidence="4">Subunit length determinant protein</fullName>
    </recommendedName>
</protein>
<keyword evidence="1" id="KW-0472">Membrane</keyword>
<comment type="caution">
    <text evidence="2">The sequence shown here is derived from an EMBL/GenBank/DDBJ whole genome shotgun (WGS) entry which is preliminary data.</text>
</comment>
<gene>
    <name evidence="2" type="ORF">C7447_101510</name>
</gene>
<sequence>MPNINKNSEEEVDLGSLFVIIGKGFSNFFSFIGSLFNSIFDFFIQVLLFLKSNIIKIGLAAIIGGVLGIFIEYTNNTKYVDNLQVQPNFKSSRQLYNNINYYNDLVKQKDTALLAKTFNISMDDAASLRKFEIYPIINENDILTSYDELILSVDTLTVKSYSFNKFKNMFTQYDYQIHNINVQATKNNIFKKLDKAIIGSITENEYFNNLRKINNENLSTTELLIRKNLAQADSLHYVYKKVLLEEAKKTTSGTNIDLGGKQSISKELELFKTNRELNKDLKKISEDLAEKTAVINVISNFQPVGHEIKEIQKNQAFQFALLGAILMILLLLLIKLNRYLENYQN</sequence>
<proteinExistence type="predicted"/>
<feature type="transmembrane region" description="Helical" evidence="1">
    <location>
        <begin position="57"/>
        <end position="74"/>
    </location>
</feature>
<accession>A0A5S5DVE3</accession>
<feature type="transmembrane region" description="Helical" evidence="1">
    <location>
        <begin position="28"/>
        <end position="50"/>
    </location>
</feature>
<dbReference type="RefSeq" id="WP_148868603.1">
    <property type="nucleotide sequence ID" value="NZ_VNIA01000001.1"/>
</dbReference>
<organism evidence="2 3">
    <name type="scientific">Tenacibaculum adriaticum</name>
    <dbReference type="NCBI Taxonomy" id="413713"/>
    <lineage>
        <taxon>Bacteria</taxon>
        <taxon>Pseudomonadati</taxon>
        <taxon>Bacteroidota</taxon>
        <taxon>Flavobacteriia</taxon>
        <taxon>Flavobacteriales</taxon>
        <taxon>Flavobacteriaceae</taxon>
        <taxon>Tenacibaculum</taxon>
    </lineage>
</organism>
<keyword evidence="1" id="KW-0812">Transmembrane</keyword>
<dbReference type="OrthoDB" id="1452530at2"/>
<dbReference type="EMBL" id="VNIA01000001">
    <property type="protein sequence ID" value="TYP99903.1"/>
    <property type="molecule type" value="Genomic_DNA"/>
</dbReference>
<feature type="transmembrane region" description="Helical" evidence="1">
    <location>
        <begin position="316"/>
        <end position="334"/>
    </location>
</feature>
<name>A0A5S5DVE3_9FLAO</name>
<keyword evidence="3" id="KW-1185">Reference proteome</keyword>
<evidence type="ECO:0000256" key="1">
    <source>
        <dbReference type="SAM" id="Phobius"/>
    </source>
</evidence>
<reference evidence="2 3" key="1">
    <citation type="submission" date="2019-07" db="EMBL/GenBank/DDBJ databases">
        <title>Genomic Encyclopedia of Type Strains, Phase IV (KMG-IV): sequencing the most valuable type-strain genomes for metagenomic binning, comparative biology and taxonomic classification.</title>
        <authorList>
            <person name="Goeker M."/>
        </authorList>
    </citation>
    <scope>NUCLEOTIDE SEQUENCE [LARGE SCALE GENOMIC DNA]</scope>
    <source>
        <strain evidence="2 3">DSM 18961</strain>
    </source>
</reference>
<dbReference type="Proteomes" id="UP000323136">
    <property type="component" value="Unassembled WGS sequence"/>
</dbReference>
<evidence type="ECO:0008006" key="4">
    <source>
        <dbReference type="Google" id="ProtNLM"/>
    </source>
</evidence>
<dbReference type="AlphaFoldDB" id="A0A5S5DVE3"/>
<evidence type="ECO:0000313" key="3">
    <source>
        <dbReference type="Proteomes" id="UP000323136"/>
    </source>
</evidence>